<evidence type="ECO:0000313" key="7">
    <source>
        <dbReference type="Proteomes" id="UP000594263"/>
    </source>
</evidence>
<dbReference type="InterPro" id="IPR029044">
    <property type="entry name" value="Nucleotide-diphossugar_trans"/>
</dbReference>
<keyword evidence="7" id="KW-1185">Reference proteome</keyword>
<dbReference type="PANTHER" id="PTHR43523">
    <property type="entry name" value="GLUCOSE-1-PHOSPHATE ADENYLYLTRANSFERASE-RELATED"/>
    <property type="match status" value="1"/>
</dbReference>
<dbReference type="Pfam" id="PF00483">
    <property type="entry name" value="NTP_transferase"/>
    <property type="match status" value="1"/>
</dbReference>
<dbReference type="PANTHER" id="PTHR43523:SF4">
    <property type="entry name" value="GLUCOSE-1-PHOSPHATE ADENYLYLTRANSFERASE LARGE SUBUNIT 3, CHLOROPLASTIC"/>
    <property type="match status" value="1"/>
</dbReference>
<reference evidence="6" key="1">
    <citation type="submission" date="2021-01" db="UniProtKB">
        <authorList>
            <consortium name="EnsemblPlants"/>
        </authorList>
    </citation>
    <scope>IDENTIFICATION</scope>
</reference>
<comment type="subunit">
    <text evidence="2">Heterotetramer.</text>
</comment>
<accession>A0A7N0T7S4</accession>
<evidence type="ECO:0000259" key="5">
    <source>
        <dbReference type="Pfam" id="PF00483"/>
    </source>
</evidence>
<sequence length="270" mass="28874">MAAGAMDAGCGIVSSRIGSGGRDVGFLGEAVKGSANSSAWGIQLSRSFQAAKRMAKIKPGVAQSVMTTNNPTKTAPVQAPLYTRKKADPKNVAAIILGGGAGTQLFPLTTRRATPAVPVGGCYRLIDIPMSNCINSGINKIFVLTQFNSASLNRHISRTYFGNGVSFGDGFVDVLAATQTSGETGMNWFQGTADAVRQFTWVFEDAKNKNIENVLILAGDQIYRMDYMNFVQNHIDRNSDISVSCVPVGERSVSFLTYPMFMSLNCPSTC</sequence>
<dbReference type="GO" id="GO:0005978">
    <property type="term" value="P:glycogen biosynthetic process"/>
    <property type="evidence" value="ECO:0007669"/>
    <property type="project" value="InterPro"/>
</dbReference>
<dbReference type="GO" id="GO:0005524">
    <property type="term" value="F:ATP binding"/>
    <property type="evidence" value="ECO:0007669"/>
    <property type="project" value="UniProtKB-KW"/>
</dbReference>
<dbReference type="InterPro" id="IPR005836">
    <property type="entry name" value="ADP_Glu_pyroP_CS"/>
</dbReference>
<dbReference type="SUPFAM" id="SSF53448">
    <property type="entry name" value="Nucleotide-diphospho-sugar transferases"/>
    <property type="match status" value="1"/>
</dbReference>
<dbReference type="Gene3D" id="3.90.550.10">
    <property type="entry name" value="Spore Coat Polysaccharide Biosynthesis Protein SpsA, Chain A"/>
    <property type="match status" value="1"/>
</dbReference>
<dbReference type="CDD" id="cd02508">
    <property type="entry name" value="ADP_Glucose_PP"/>
    <property type="match status" value="1"/>
</dbReference>
<dbReference type="EnsemblPlants" id="Kaladp0024s0618.2.v1.1">
    <property type="protein sequence ID" value="Kaladp0024s0618.2.v1.1"/>
    <property type="gene ID" value="Kaladp0024s0618.v1.1"/>
</dbReference>
<dbReference type="PROSITE" id="PS00809">
    <property type="entry name" value="ADP_GLC_PYROPHOSPH_2"/>
    <property type="match status" value="1"/>
</dbReference>
<dbReference type="InterPro" id="IPR005835">
    <property type="entry name" value="NTP_transferase_dom"/>
</dbReference>
<feature type="domain" description="Nucleotidyl transferase" evidence="5">
    <location>
        <begin position="94"/>
        <end position="251"/>
    </location>
</feature>
<evidence type="ECO:0000256" key="1">
    <source>
        <dbReference type="ARBA" id="ARBA00010443"/>
    </source>
</evidence>
<dbReference type="InterPro" id="IPR011831">
    <property type="entry name" value="ADP-Glc_PPase"/>
</dbReference>
<evidence type="ECO:0000256" key="2">
    <source>
        <dbReference type="ARBA" id="ARBA00011680"/>
    </source>
</evidence>
<dbReference type="Gramene" id="Kaladp0024s0618.2.v1.1">
    <property type="protein sequence ID" value="Kaladp0024s0618.2.v1.1"/>
    <property type="gene ID" value="Kaladp0024s0618.v1.1"/>
</dbReference>
<evidence type="ECO:0000313" key="6">
    <source>
        <dbReference type="EnsemblPlants" id="Kaladp0024s0618.2.v1.1"/>
    </source>
</evidence>
<dbReference type="AlphaFoldDB" id="A0A7N0T7S4"/>
<name>A0A7N0T7S4_KALFE</name>
<keyword evidence="4" id="KW-0067">ATP-binding</keyword>
<dbReference type="Gramene" id="Kaladp0024s0618.1.v1.1">
    <property type="protein sequence ID" value="Kaladp0024s0618.1.v1.1"/>
    <property type="gene ID" value="Kaladp0024s0618.v1.1"/>
</dbReference>
<dbReference type="EnsemblPlants" id="Kaladp0024s0618.1.v1.1">
    <property type="protein sequence ID" value="Kaladp0024s0618.1.v1.1"/>
    <property type="gene ID" value="Kaladp0024s0618.v1.1"/>
</dbReference>
<dbReference type="Proteomes" id="UP000594263">
    <property type="component" value="Unplaced"/>
</dbReference>
<dbReference type="PROSITE" id="PS00808">
    <property type="entry name" value="ADP_GLC_PYROPHOSPH_1"/>
    <property type="match status" value="1"/>
</dbReference>
<organism evidence="6 7">
    <name type="scientific">Kalanchoe fedtschenkoi</name>
    <name type="common">Lavender scallops</name>
    <name type="synonym">South American air plant</name>
    <dbReference type="NCBI Taxonomy" id="63787"/>
    <lineage>
        <taxon>Eukaryota</taxon>
        <taxon>Viridiplantae</taxon>
        <taxon>Streptophyta</taxon>
        <taxon>Embryophyta</taxon>
        <taxon>Tracheophyta</taxon>
        <taxon>Spermatophyta</taxon>
        <taxon>Magnoliopsida</taxon>
        <taxon>eudicotyledons</taxon>
        <taxon>Gunneridae</taxon>
        <taxon>Pentapetalae</taxon>
        <taxon>Saxifragales</taxon>
        <taxon>Crassulaceae</taxon>
        <taxon>Kalanchoe</taxon>
    </lineage>
</organism>
<evidence type="ECO:0000256" key="3">
    <source>
        <dbReference type="ARBA" id="ARBA00022741"/>
    </source>
</evidence>
<proteinExistence type="inferred from homology"/>
<protein>
    <recommendedName>
        <fullName evidence="5">Nucleotidyl transferase domain-containing protein</fullName>
    </recommendedName>
</protein>
<keyword evidence="3" id="KW-0547">Nucleotide-binding</keyword>
<comment type="similarity">
    <text evidence="1">Belongs to the bacterial/plant glucose-1-phosphate adenylyltransferase family.</text>
</comment>
<dbReference type="GO" id="GO:0008878">
    <property type="term" value="F:glucose-1-phosphate adenylyltransferase activity"/>
    <property type="evidence" value="ECO:0007669"/>
    <property type="project" value="InterPro"/>
</dbReference>
<evidence type="ECO:0000256" key="4">
    <source>
        <dbReference type="ARBA" id="ARBA00022840"/>
    </source>
</evidence>